<gene>
    <name evidence="1" type="ORF">V6N12_075931</name>
</gene>
<sequence>MDAVSADSFGALILCASRFPDLSSVPAVRLGYDRGGSMRDLILLPEILPSVAVGDNTKMCLTSLILFVAAQKIIERMGNPLLKIRLARQRREERLTRVVLVPRSRGKRTYSPILGGYALRIGCVYASNRKIRLVLQDESVDFIVAIGSRFRIDTGDKSTVRPLHQKRFANSAYPECKIRDFDIDMSTPNSARGSAQYITNKWSPEWIGPESATYKRRQGILKELRYQRTLLHGAGFRVISRLSSTLSKRLLRQAYKPKDLAVPPDLYKSESMAYLTEVTLLRSWTANWLQYVKWYYTQALLPSVLLKDFFDAPVFTRHWKVKSEDPELIRFGLLWRLYDEVAKKGPSYMGFILADNKLTHPLT</sequence>
<name>A0ABR2AZE2_9ROSI</name>
<proteinExistence type="predicted"/>
<protein>
    <submittedName>
        <fullName evidence="1">Uncharacterized protein</fullName>
    </submittedName>
</protein>
<accession>A0ABR2AZE2</accession>
<dbReference type="Proteomes" id="UP001472677">
    <property type="component" value="Unassembled WGS sequence"/>
</dbReference>
<comment type="caution">
    <text evidence="1">The sequence shown here is derived from an EMBL/GenBank/DDBJ whole genome shotgun (WGS) entry which is preliminary data.</text>
</comment>
<dbReference type="EMBL" id="JBBPBM010000239">
    <property type="protein sequence ID" value="KAK8499081.1"/>
    <property type="molecule type" value="Genomic_DNA"/>
</dbReference>
<organism evidence="1 2">
    <name type="scientific">Hibiscus sabdariffa</name>
    <name type="common">roselle</name>
    <dbReference type="NCBI Taxonomy" id="183260"/>
    <lineage>
        <taxon>Eukaryota</taxon>
        <taxon>Viridiplantae</taxon>
        <taxon>Streptophyta</taxon>
        <taxon>Embryophyta</taxon>
        <taxon>Tracheophyta</taxon>
        <taxon>Spermatophyta</taxon>
        <taxon>Magnoliopsida</taxon>
        <taxon>eudicotyledons</taxon>
        <taxon>Gunneridae</taxon>
        <taxon>Pentapetalae</taxon>
        <taxon>rosids</taxon>
        <taxon>malvids</taxon>
        <taxon>Malvales</taxon>
        <taxon>Malvaceae</taxon>
        <taxon>Malvoideae</taxon>
        <taxon>Hibiscus</taxon>
    </lineage>
</organism>
<evidence type="ECO:0000313" key="1">
    <source>
        <dbReference type="EMBL" id="KAK8499081.1"/>
    </source>
</evidence>
<keyword evidence="2" id="KW-1185">Reference proteome</keyword>
<reference evidence="1 2" key="1">
    <citation type="journal article" date="2024" name="G3 (Bethesda)">
        <title>Genome assembly of Hibiscus sabdariffa L. provides insights into metabolisms of medicinal natural products.</title>
        <authorList>
            <person name="Kim T."/>
        </authorList>
    </citation>
    <scope>NUCLEOTIDE SEQUENCE [LARGE SCALE GENOMIC DNA]</scope>
    <source>
        <strain evidence="1">TK-2024</strain>
        <tissue evidence="1">Old leaves</tissue>
    </source>
</reference>
<evidence type="ECO:0000313" key="2">
    <source>
        <dbReference type="Proteomes" id="UP001472677"/>
    </source>
</evidence>